<evidence type="ECO:0000313" key="3">
    <source>
        <dbReference type="EMBL" id="HHP67479.1"/>
    </source>
</evidence>
<sequence>MSTLRLQVKVLVDGDCRAPLYLYNGYVSFFGEVDPVNGLHRATGEGISGKAFAFKGGRGSTVGSYVIYALKYYGKQPACLLVEEVEPIIVTGCVMADIPLFQVEKGFLSKIGSKRGLLVHERGSNYVEIEYE</sequence>
<comment type="caution">
    <text evidence="3">The sequence shown here is derived from an EMBL/GenBank/DDBJ whole genome shotgun (WGS) entry which is preliminary data.</text>
</comment>
<organism evidence="3">
    <name type="scientific">Thermogladius calderae</name>
    <dbReference type="NCBI Taxonomy" id="1200300"/>
    <lineage>
        <taxon>Archaea</taxon>
        <taxon>Thermoproteota</taxon>
        <taxon>Thermoprotei</taxon>
        <taxon>Desulfurococcales</taxon>
        <taxon>Desulfurococcaceae</taxon>
        <taxon>Thermogladius</taxon>
    </lineage>
</organism>
<protein>
    <submittedName>
        <fullName evidence="3">DUF126 domain-containing protein</fullName>
    </submittedName>
</protein>
<reference evidence="3" key="1">
    <citation type="journal article" date="2020" name="mSystems">
        <title>Genome- and Community-Level Interaction Insights into Carbon Utilization and Element Cycling Functions of Hydrothermarchaeota in Hydrothermal Sediment.</title>
        <authorList>
            <person name="Zhou Z."/>
            <person name="Liu Y."/>
            <person name="Xu W."/>
            <person name="Pan J."/>
            <person name="Luo Z.H."/>
            <person name="Li M."/>
        </authorList>
    </citation>
    <scope>NUCLEOTIDE SEQUENCE [LARGE SCALE GENOMIC DNA]</scope>
    <source>
        <strain evidence="3">SpSt-110</strain>
    </source>
</reference>
<dbReference type="SUPFAM" id="SSF52016">
    <property type="entry name" value="LeuD/IlvD-like"/>
    <property type="match status" value="1"/>
</dbReference>
<evidence type="ECO:0000256" key="1">
    <source>
        <dbReference type="ARBA" id="ARBA00023239"/>
    </source>
</evidence>
<gene>
    <name evidence="3" type="ORF">ENM60_01595</name>
</gene>
<feature type="domain" description="Phosphomevalonate dehydratase small subunit-like" evidence="2">
    <location>
        <begin position="27"/>
        <end position="101"/>
    </location>
</feature>
<accession>A0A7J3XYA7</accession>
<dbReference type="GO" id="GO:0016829">
    <property type="term" value="F:lyase activity"/>
    <property type="evidence" value="ECO:0007669"/>
    <property type="project" value="UniProtKB-KW"/>
</dbReference>
<proteinExistence type="predicted"/>
<dbReference type="AlphaFoldDB" id="A0A7J3XYA7"/>
<dbReference type="Pfam" id="PF01989">
    <property type="entry name" value="AcnX_swivel_put"/>
    <property type="match status" value="1"/>
</dbReference>
<evidence type="ECO:0000259" key="2">
    <source>
        <dbReference type="Pfam" id="PF01989"/>
    </source>
</evidence>
<name>A0A7J3XYA7_9CREN</name>
<keyword evidence="1" id="KW-0456">Lyase</keyword>
<dbReference type="InterPro" id="IPR002840">
    <property type="entry name" value="PMDh-S-like_dom"/>
</dbReference>
<dbReference type="Gene3D" id="3.50.30.10">
    <property type="entry name" value="Phosphohistidine domain"/>
    <property type="match status" value="1"/>
</dbReference>
<dbReference type="EMBL" id="DRYK01000026">
    <property type="protein sequence ID" value="HHP67479.1"/>
    <property type="molecule type" value="Genomic_DNA"/>
</dbReference>